<name>A0A967C615_9PROT</name>
<evidence type="ECO:0000259" key="17">
    <source>
        <dbReference type="Pfam" id="PF00905"/>
    </source>
</evidence>
<dbReference type="GO" id="GO:0009252">
    <property type="term" value="P:peptidoglycan biosynthetic process"/>
    <property type="evidence" value="ECO:0007669"/>
    <property type="project" value="UniProtKB-KW"/>
</dbReference>
<evidence type="ECO:0000256" key="8">
    <source>
        <dbReference type="ARBA" id="ARBA00022801"/>
    </source>
</evidence>
<dbReference type="Proteomes" id="UP000761264">
    <property type="component" value="Unassembled WGS sequence"/>
</dbReference>
<dbReference type="GO" id="GO:0071555">
    <property type="term" value="P:cell wall organization"/>
    <property type="evidence" value="ECO:0007669"/>
    <property type="project" value="UniProtKB-KW"/>
</dbReference>
<evidence type="ECO:0000256" key="3">
    <source>
        <dbReference type="ARBA" id="ARBA00007739"/>
    </source>
</evidence>
<dbReference type="InterPro" id="IPR023346">
    <property type="entry name" value="Lysozyme-like_dom_sf"/>
</dbReference>
<evidence type="ECO:0000256" key="14">
    <source>
        <dbReference type="ARBA" id="ARBA00049902"/>
    </source>
</evidence>
<organism evidence="19 20">
    <name type="scientific">Pelagibius litoralis</name>
    <dbReference type="NCBI Taxonomy" id="374515"/>
    <lineage>
        <taxon>Bacteria</taxon>
        <taxon>Pseudomonadati</taxon>
        <taxon>Pseudomonadota</taxon>
        <taxon>Alphaproteobacteria</taxon>
        <taxon>Rhodospirillales</taxon>
        <taxon>Rhodovibrionaceae</taxon>
        <taxon>Pelagibius</taxon>
    </lineage>
</organism>
<dbReference type="Pfam" id="PF00905">
    <property type="entry name" value="Transpeptidase"/>
    <property type="match status" value="1"/>
</dbReference>
<dbReference type="RefSeq" id="WP_167222323.1">
    <property type="nucleotide sequence ID" value="NZ_JAAQPH010000003.1"/>
</dbReference>
<keyword evidence="7" id="KW-0808">Transferase</keyword>
<protein>
    <submittedName>
        <fullName evidence="19">PBP1A family penicillin-binding protein</fullName>
    </submittedName>
</protein>
<dbReference type="FunFam" id="1.10.3810.10:FF:000001">
    <property type="entry name" value="Penicillin-binding protein 1A"/>
    <property type="match status" value="1"/>
</dbReference>
<comment type="catalytic activity">
    <reaction evidence="14">
        <text>[GlcNAc-(1-&gt;4)-Mur2Ac(oyl-L-Ala-gamma-D-Glu-L-Lys-D-Ala-D-Ala)](n)-di-trans,octa-cis-undecaprenyl diphosphate + beta-D-GlcNAc-(1-&gt;4)-Mur2Ac(oyl-L-Ala-gamma-D-Glu-L-Lys-D-Ala-D-Ala)-di-trans,octa-cis-undecaprenyl diphosphate = [GlcNAc-(1-&gt;4)-Mur2Ac(oyl-L-Ala-gamma-D-Glu-L-Lys-D-Ala-D-Ala)](n+1)-di-trans,octa-cis-undecaprenyl diphosphate + di-trans,octa-cis-undecaprenyl diphosphate + H(+)</text>
        <dbReference type="Rhea" id="RHEA:23708"/>
        <dbReference type="Rhea" id="RHEA-COMP:9602"/>
        <dbReference type="Rhea" id="RHEA-COMP:9603"/>
        <dbReference type="ChEBI" id="CHEBI:15378"/>
        <dbReference type="ChEBI" id="CHEBI:58405"/>
        <dbReference type="ChEBI" id="CHEBI:60033"/>
        <dbReference type="ChEBI" id="CHEBI:78435"/>
        <dbReference type="EC" id="2.4.99.28"/>
    </reaction>
</comment>
<feature type="region of interest" description="Disordered" evidence="15">
    <location>
        <begin position="1"/>
        <end position="40"/>
    </location>
</feature>
<dbReference type="InterPro" id="IPR036950">
    <property type="entry name" value="PBP_transglycosylase"/>
</dbReference>
<evidence type="ECO:0000256" key="9">
    <source>
        <dbReference type="ARBA" id="ARBA00022960"/>
    </source>
</evidence>
<keyword evidence="16" id="KW-0812">Transmembrane</keyword>
<comment type="pathway">
    <text evidence="1">Cell wall biogenesis; peptidoglycan biosynthesis.</text>
</comment>
<feature type="compositionally biased region" description="Low complexity" evidence="15">
    <location>
        <begin position="10"/>
        <end position="31"/>
    </location>
</feature>
<dbReference type="InterPro" id="IPR050396">
    <property type="entry name" value="Glycosyltr_51/Transpeptidase"/>
</dbReference>
<dbReference type="PANTHER" id="PTHR32282">
    <property type="entry name" value="BINDING PROTEIN TRANSPEPTIDASE, PUTATIVE-RELATED"/>
    <property type="match status" value="1"/>
</dbReference>
<evidence type="ECO:0000256" key="15">
    <source>
        <dbReference type="SAM" id="MobiDB-lite"/>
    </source>
</evidence>
<keyword evidence="10" id="KW-0573">Peptidoglycan synthesis</keyword>
<evidence type="ECO:0000256" key="2">
    <source>
        <dbReference type="ARBA" id="ARBA00007090"/>
    </source>
</evidence>
<proteinExistence type="inferred from homology"/>
<dbReference type="GO" id="GO:0008658">
    <property type="term" value="F:penicillin binding"/>
    <property type="evidence" value="ECO:0007669"/>
    <property type="project" value="InterPro"/>
</dbReference>
<keyword evidence="11" id="KW-0511">Multifunctional enzyme</keyword>
<keyword evidence="16" id="KW-1133">Transmembrane helix</keyword>
<evidence type="ECO:0000256" key="5">
    <source>
        <dbReference type="ARBA" id="ARBA00022670"/>
    </source>
</evidence>
<evidence type="ECO:0000256" key="13">
    <source>
        <dbReference type="ARBA" id="ARBA00034000"/>
    </source>
</evidence>
<dbReference type="InterPro" id="IPR001264">
    <property type="entry name" value="Glyco_trans_51"/>
</dbReference>
<dbReference type="Gene3D" id="1.10.3810.10">
    <property type="entry name" value="Biosynthetic peptidoglycan transglycosylase-like"/>
    <property type="match status" value="1"/>
</dbReference>
<dbReference type="InterPro" id="IPR001460">
    <property type="entry name" value="PCN-bd_Tpept"/>
</dbReference>
<dbReference type="SUPFAM" id="SSF53955">
    <property type="entry name" value="Lysozyme-like"/>
    <property type="match status" value="1"/>
</dbReference>
<dbReference type="GO" id="GO:0009002">
    <property type="term" value="F:serine-type D-Ala-D-Ala carboxypeptidase activity"/>
    <property type="evidence" value="ECO:0007669"/>
    <property type="project" value="UniProtKB-EC"/>
</dbReference>
<evidence type="ECO:0000256" key="10">
    <source>
        <dbReference type="ARBA" id="ARBA00022984"/>
    </source>
</evidence>
<keyword evidence="20" id="KW-1185">Reference proteome</keyword>
<dbReference type="EMBL" id="JAAQPH010000003">
    <property type="protein sequence ID" value="NIA68111.1"/>
    <property type="molecule type" value="Genomic_DNA"/>
</dbReference>
<evidence type="ECO:0000256" key="16">
    <source>
        <dbReference type="SAM" id="Phobius"/>
    </source>
</evidence>
<dbReference type="PANTHER" id="PTHR32282:SF33">
    <property type="entry name" value="PEPTIDOGLYCAN GLYCOSYLTRANSFERASE"/>
    <property type="match status" value="1"/>
</dbReference>
<dbReference type="NCBIfam" id="TIGR02074">
    <property type="entry name" value="PBP_1a_fam"/>
    <property type="match status" value="1"/>
</dbReference>
<dbReference type="Pfam" id="PF00912">
    <property type="entry name" value="Transgly"/>
    <property type="match status" value="1"/>
</dbReference>
<keyword evidence="8" id="KW-0378">Hydrolase</keyword>
<dbReference type="SUPFAM" id="SSF56601">
    <property type="entry name" value="beta-lactamase/transpeptidase-like"/>
    <property type="match status" value="1"/>
</dbReference>
<evidence type="ECO:0000256" key="4">
    <source>
        <dbReference type="ARBA" id="ARBA00022645"/>
    </source>
</evidence>
<keyword evidence="4" id="KW-0121">Carboxypeptidase</keyword>
<feature type="compositionally biased region" description="Basic and acidic residues" evidence="15">
    <location>
        <begin position="682"/>
        <end position="695"/>
    </location>
</feature>
<reference evidence="19" key="1">
    <citation type="submission" date="2020-03" db="EMBL/GenBank/DDBJ databases">
        <title>Genome of Pelagibius litoralis DSM 21314T.</title>
        <authorList>
            <person name="Wang G."/>
        </authorList>
    </citation>
    <scope>NUCLEOTIDE SEQUENCE</scope>
    <source>
        <strain evidence="19">DSM 21314</strain>
    </source>
</reference>
<evidence type="ECO:0000256" key="12">
    <source>
        <dbReference type="ARBA" id="ARBA00023316"/>
    </source>
</evidence>
<gene>
    <name evidence="19" type="ORF">HBA54_05860</name>
</gene>
<comment type="similarity">
    <text evidence="2">In the C-terminal section; belongs to the transpeptidase family.</text>
</comment>
<dbReference type="GO" id="GO:0006508">
    <property type="term" value="P:proteolysis"/>
    <property type="evidence" value="ECO:0007669"/>
    <property type="project" value="UniProtKB-KW"/>
</dbReference>
<accession>A0A967C615</accession>
<evidence type="ECO:0000259" key="18">
    <source>
        <dbReference type="Pfam" id="PF00912"/>
    </source>
</evidence>
<feature type="domain" description="Glycosyl transferase family 51" evidence="18">
    <location>
        <begin position="114"/>
        <end position="275"/>
    </location>
</feature>
<dbReference type="GO" id="GO:0030288">
    <property type="term" value="C:outer membrane-bounded periplasmic space"/>
    <property type="evidence" value="ECO:0007669"/>
    <property type="project" value="TreeGrafter"/>
</dbReference>
<comment type="catalytic activity">
    <reaction evidence="13">
        <text>Preferential cleavage: (Ac)2-L-Lys-D-Ala-|-D-Ala. Also transpeptidation of peptidyl-alanyl moieties that are N-acyl substituents of D-alanine.</text>
        <dbReference type="EC" id="3.4.16.4"/>
    </reaction>
</comment>
<keyword evidence="9" id="KW-0133">Cell shape</keyword>
<feature type="region of interest" description="Disordered" evidence="15">
    <location>
        <begin position="661"/>
        <end position="695"/>
    </location>
</feature>
<evidence type="ECO:0000256" key="11">
    <source>
        <dbReference type="ARBA" id="ARBA00023268"/>
    </source>
</evidence>
<dbReference type="AlphaFoldDB" id="A0A967C615"/>
<comment type="similarity">
    <text evidence="3">In the N-terminal section; belongs to the glycosyltransferase 51 family.</text>
</comment>
<evidence type="ECO:0000256" key="7">
    <source>
        <dbReference type="ARBA" id="ARBA00022679"/>
    </source>
</evidence>
<feature type="domain" description="Penicillin-binding protein transpeptidase" evidence="17">
    <location>
        <begin position="368"/>
        <end position="589"/>
    </location>
</feature>
<keyword evidence="12" id="KW-0961">Cell wall biogenesis/degradation</keyword>
<evidence type="ECO:0000313" key="20">
    <source>
        <dbReference type="Proteomes" id="UP000761264"/>
    </source>
</evidence>
<dbReference type="GO" id="GO:0008360">
    <property type="term" value="P:regulation of cell shape"/>
    <property type="evidence" value="ECO:0007669"/>
    <property type="project" value="UniProtKB-KW"/>
</dbReference>
<keyword evidence="6" id="KW-0328">Glycosyltransferase</keyword>
<evidence type="ECO:0000256" key="1">
    <source>
        <dbReference type="ARBA" id="ARBA00004752"/>
    </source>
</evidence>
<dbReference type="Gene3D" id="3.40.710.10">
    <property type="entry name" value="DD-peptidase/beta-lactamase superfamily"/>
    <property type="match status" value="1"/>
</dbReference>
<dbReference type="InterPro" id="IPR012338">
    <property type="entry name" value="Beta-lactam/transpept-like"/>
</dbReference>
<sequence length="695" mass="74944">MAEGNRKGAGRPAGKAGSAKGRSRKTTVSSRSTRKNGTRGKRALRAAGILRRVATWSLVATIWVAVLGTGVLAWYAYDLPEVGEIEQLTRRPNITLLAADGSRLASFGDRFGATRALHELPPHLPRAVIAVEDRRFYDHGGIDFRGLLRAVFVNIRDLRLSQGGSTLTQQLAKNLFLTSERTFKRKIQEVMLAFWLERRFTKDQILTIYLNRVYLGAGTYGVDAAARHYFGKPATEATLYESALLAGLLKAPSRLNPTRDPAGADQRAGLVLQTMIESGFINRAAAEAALAEKTPTRVANDNMAPHFADWILAQARAYLGGIDSDIRIVTTIDPKLQRIARDELTGLLNEQAAARQAGQAALVSLSPDGAVRAMVGGRDYGVSQFNRATQALRQPGSAFKTFVYLAGLEAGLNPDSEVQDAPVRFGKWTPKNYGGRYYGKVTLRESFARSMNSVAVRITQKVGPKKVVEAARRLGITSELRPNGGISLGASEVTLLELTGAYAVFANQGRIAGPHGITEIRDARGKLLFRREASAGETVVSAGNIAKMSNMMSATVVWGTGKAAQPGRAAAGKTGTSQDFRDAWFIGYTAELVTGVWFGNDDGAPMDKVTGGNLPAQLWGRTMTRALDGQPQRSLPGGGDLIAQNADDSIGGFIGRILKGLTGDEPAAAPRPASQKRAPSQQDDKPFWKRESQRD</sequence>
<dbReference type="GO" id="GO:0008955">
    <property type="term" value="F:peptidoglycan glycosyltransferase activity"/>
    <property type="evidence" value="ECO:0007669"/>
    <property type="project" value="UniProtKB-EC"/>
</dbReference>
<feature type="transmembrane region" description="Helical" evidence="16">
    <location>
        <begin position="53"/>
        <end position="77"/>
    </location>
</feature>
<keyword evidence="16" id="KW-0472">Membrane</keyword>
<comment type="caution">
    <text evidence="19">The sequence shown here is derived from an EMBL/GenBank/DDBJ whole genome shotgun (WGS) entry which is preliminary data.</text>
</comment>
<evidence type="ECO:0000256" key="6">
    <source>
        <dbReference type="ARBA" id="ARBA00022676"/>
    </source>
</evidence>
<keyword evidence="5" id="KW-0645">Protease</keyword>
<evidence type="ECO:0000313" key="19">
    <source>
        <dbReference type="EMBL" id="NIA68111.1"/>
    </source>
</evidence>